<comment type="caution">
    <text evidence="5">The sequence shown here is derived from an EMBL/GenBank/DDBJ whole genome shotgun (WGS) entry which is preliminary data.</text>
</comment>
<dbReference type="EMBL" id="DXHP01000138">
    <property type="protein sequence ID" value="HIW06930.1"/>
    <property type="molecule type" value="Genomic_DNA"/>
</dbReference>
<dbReference type="SMART" id="SM00797">
    <property type="entry name" value="AHS2"/>
    <property type="match status" value="1"/>
</dbReference>
<dbReference type="AlphaFoldDB" id="A0A9D1Q7B1"/>
<organism evidence="5 6">
    <name type="scientific">Candidatus Ignatzschineria merdigallinarum</name>
    <dbReference type="NCBI Taxonomy" id="2838621"/>
    <lineage>
        <taxon>Bacteria</taxon>
        <taxon>Pseudomonadati</taxon>
        <taxon>Pseudomonadota</taxon>
        <taxon>Gammaproteobacteria</taxon>
        <taxon>Cardiobacteriales</taxon>
        <taxon>Ignatzschineriaceae</taxon>
        <taxon>Ignatzschineria</taxon>
    </lineage>
</organism>
<dbReference type="InterPro" id="IPR029000">
    <property type="entry name" value="Cyclophilin-like_dom_sf"/>
</dbReference>
<keyword evidence="3" id="KW-0067">ATP-binding</keyword>
<evidence type="ECO:0000256" key="1">
    <source>
        <dbReference type="ARBA" id="ARBA00022741"/>
    </source>
</evidence>
<gene>
    <name evidence="5" type="ORF">H9889_06345</name>
</gene>
<proteinExistence type="predicted"/>
<dbReference type="GO" id="GO:0016787">
    <property type="term" value="F:hydrolase activity"/>
    <property type="evidence" value="ECO:0007669"/>
    <property type="project" value="UniProtKB-KW"/>
</dbReference>
<dbReference type="Proteomes" id="UP000823934">
    <property type="component" value="Unassembled WGS sequence"/>
</dbReference>
<evidence type="ECO:0000313" key="5">
    <source>
        <dbReference type="EMBL" id="HIW06930.1"/>
    </source>
</evidence>
<evidence type="ECO:0000256" key="2">
    <source>
        <dbReference type="ARBA" id="ARBA00022801"/>
    </source>
</evidence>
<dbReference type="NCBIfam" id="TIGR00724">
    <property type="entry name" value="urea_amlyse_rel"/>
    <property type="match status" value="1"/>
</dbReference>
<dbReference type="Pfam" id="PF02626">
    <property type="entry name" value="CT_A_B"/>
    <property type="match status" value="1"/>
</dbReference>
<dbReference type="Gene3D" id="2.40.100.10">
    <property type="entry name" value="Cyclophilin-like"/>
    <property type="match status" value="1"/>
</dbReference>
<evidence type="ECO:0000259" key="4">
    <source>
        <dbReference type="SMART" id="SM00797"/>
    </source>
</evidence>
<evidence type="ECO:0000256" key="3">
    <source>
        <dbReference type="ARBA" id="ARBA00022840"/>
    </source>
</evidence>
<name>A0A9D1Q7B1_9GAMM</name>
<reference evidence="5" key="2">
    <citation type="submission" date="2021-04" db="EMBL/GenBank/DDBJ databases">
        <authorList>
            <person name="Gilroy R."/>
        </authorList>
    </citation>
    <scope>NUCLEOTIDE SEQUENCE</scope>
    <source>
        <strain evidence="5">CHK160-9182</strain>
    </source>
</reference>
<feature type="domain" description="Carboxyltransferase" evidence="4">
    <location>
        <begin position="23"/>
        <end position="306"/>
    </location>
</feature>
<dbReference type="InterPro" id="IPR003778">
    <property type="entry name" value="CT_A_B"/>
</dbReference>
<protein>
    <submittedName>
        <fullName evidence="5">Biotin-dependent carboxyltransferase family protein</fullName>
    </submittedName>
</protein>
<dbReference type="SUPFAM" id="SSF50891">
    <property type="entry name" value="Cyclophilin-like"/>
    <property type="match status" value="1"/>
</dbReference>
<dbReference type="PANTHER" id="PTHR43309">
    <property type="entry name" value="5-OXOPROLINASE SUBUNIT C"/>
    <property type="match status" value="1"/>
</dbReference>
<accession>A0A9D1Q7B1</accession>
<evidence type="ECO:0000313" key="6">
    <source>
        <dbReference type="Proteomes" id="UP000823934"/>
    </source>
</evidence>
<dbReference type="InterPro" id="IPR052708">
    <property type="entry name" value="PxpC"/>
</dbReference>
<keyword evidence="1" id="KW-0547">Nucleotide-binding</keyword>
<dbReference type="GO" id="GO:0005524">
    <property type="term" value="F:ATP binding"/>
    <property type="evidence" value="ECO:0007669"/>
    <property type="project" value="UniProtKB-KW"/>
</dbReference>
<sequence>MMEVINPGILTTIQDYGRFSYARMGVGKAGAIDGVSLHLANRLVGNPGNTPALEVSVMTPVKFLFHQDTWIAVTGSNCTIVIDGRGQGWHGWRTFIKKGQTVELRPAYNSGMYSYLAVAGGFDAPEVMGSFSTDIKNRLGGHKGDGSPLQKGDHLTFGQPEHEIIQAVGVRAFSRTYISTSIFVLKGPEFEQFDADSQARFFEEEWEISSNSNRMGIRLEGDALVRDQPQEMRSQGVFEGVIQVPPSGQPLVLAAECQSTGGYPRIAVIPQAELWKLAYLPARKKVQFRLIDEARAREKLEVQQQYLESVEYILAQPQRHQEVYYEK</sequence>
<dbReference type="PANTHER" id="PTHR43309:SF3">
    <property type="entry name" value="5-OXOPROLINASE SUBUNIT C"/>
    <property type="match status" value="1"/>
</dbReference>
<reference evidence="5" key="1">
    <citation type="journal article" date="2021" name="PeerJ">
        <title>Extensive microbial diversity within the chicken gut microbiome revealed by metagenomics and culture.</title>
        <authorList>
            <person name="Gilroy R."/>
            <person name="Ravi A."/>
            <person name="Getino M."/>
            <person name="Pursley I."/>
            <person name="Horton D.L."/>
            <person name="Alikhan N.F."/>
            <person name="Baker D."/>
            <person name="Gharbi K."/>
            <person name="Hall N."/>
            <person name="Watson M."/>
            <person name="Adriaenssens E.M."/>
            <person name="Foster-Nyarko E."/>
            <person name="Jarju S."/>
            <person name="Secka A."/>
            <person name="Antonio M."/>
            <person name="Oren A."/>
            <person name="Chaudhuri R.R."/>
            <person name="La Ragione R."/>
            <person name="Hildebrand F."/>
            <person name="Pallen M.J."/>
        </authorList>
    </citation>
    <scope>NUCLEOTIDE SEQUENCE</scope>
    <source>
        <strain evidence="5">CHK160-9182</strain>
    </source>
</reference>
<keyword evidence="2" id="KW-0378">Hydrolase</keyword>